<reference evidence="1 2" key="1">
    <citation type="journal article" date="2019" name="Sci. Rep.">
        <title>Orb-weaving spider Araneus ventricosus genome elucidates the spidroin gene catalogue.</title>
        <authorList>
            <person name="Kono N."/>
            <person name="Nakamura H."/>
            <person name="Ohtoshi R."/>
            <person name="Moran D.A.P."/>
            <person name="Shinohara A."/>
            <person name="Yoshida Y."/>
            <person name="Fujiwara M."/>
            <person name="Mori M."/>
            <person name="Tomita M."/>
            <person name="Arakawa K."/>
        </authorList>
    </citation>
    <scope>NUCLEOTIDE SEQUENCE [LARGE SCALE GENOMIC DNA]</scope>
</reference>
<dbReference type="AlphaFoldDB" id="A0A4Y2HAH4"/>
<protein>
    <submittedName>
        <fullName evidence="1">Uncharacterized protein</fullName>
    </submittedName>
</protein>
<organism evidence="1 2">
    <name type="scientific">Araneus ventricosus</name>
    <name type="common">Orbweaver spider</name>
    <name type="synonym">Epeira ventricosa</name>
    <dbReference type="NCBI Taxonomy" id="182803"/>
    <lineage>
        <taxon>Eukaryota</taxon>
        <taxon>Metazoa</taxon>
        <taxon>Ecdysozoa</taxon>
        <taxon>Arthropoda</taxon>
        <taxon>Chelicerata</taxon>
        <taxon>Arachnida</taxon>
        <taxon>Araneae</taxon>
        <taxon>Araneomorphae</taxon>
        <taxon>Entelegynae</taxon>
        <taxon>Araneoidea</taxon>
        <taxon>Araneidae</taxon>
        <taxon>Araneus</taxon>
    </lineage>
</organism>
<sequence length="108" mass="12159">MQILIQFCLYLASVFCLELSIRFNIRLSLSVDYEFRPQLFLVKVIFPCIRYAVMSFDAVARETPTMLAVVGASTPTRGESTICLLSKSATILHCNKELQNHNGLLTVD</sequence>
<comment type="caution">
    <text evidence="1">The sequence shown here is derived from an EMBL/GenBank/DDBJ whole genome shotgun (WGS) entry which is preliminary data.</text>
</comment>
<dbReference type="EMBL" id="BGPR01001776">
    <property type="protein sequence ID" value="GBM61624.1"/>
    <property type="molecule type" value="Genomic_DNA"/>
</dbReference>
<proteinExistence type="predicted"/>
<keyword evidence="2" id="KW-1185">Reference proteome</keyword>
<evidence type="ECO:0000313" key="1">
    <source>
        <dbReference type="EMBL" id="GBM61624.1"/>
    </source>
</evidence>
<evidence type="ECO:0000313" key="2">
    <source>
        <dbReference type="Proteomes" id="UP000499080"/>
    </source>
</evidence>
<dbReference type="Proteomes" id="UP000499080">
    <property type="component" value="Unassembled WGS sequence"/>
</dbReference>
<name>A0A4Y2HAH4_ARAVE</name>
<gene>
    <name evidence="1" type="ORF">AVEN_122243_1</name>
</gene>
<accession>A0A4Y2HAH4</accession>